<dbReference type="EMBL" id="CATQJA010002575">
    <property type="protein sequence ID" value="CAJ0571648.1"/>
    <property type="molecule type" value="Genomic_DNA"/>
</dbReference>
<dbReference type="InterPro" id="IPR003280">
    <property type="entry name" value="2pore_dom_K_chnl"/>
</dbReference>
<dbReference type="GO" id="GO:0022841">
    <property type="term" value="F:potassium ion leak channel activity"/>
    <property type="evidence" value="ECO:0007669"/>
    <property type="project" value="TreeGrafter"/>
</dbReference>
<evidence type="ECO:0000256" key="6">
    <source>
        <dbReference type="ARBA" id="ARBA00023136"/>
    </source>
</evidence>
<evidence type="ECO:0000313" key="11">
    <source>
        <dbReference type="EMBL" id="CAJ0571648.1"/>
    </source>
</evidence>
<sequence length="753" mass="86305">MNAASIAYLRDRDRNSRRSSISENSFQLHHVLLTESTWQSAFLRGVPGPTEADRGSRTPRTSKIAVFTYHIKWLYDKSRIHYLAPIFILTLYSLLGGWIFYKIEGPNEGILIQEKSTFIEREKDELFSIVTHIREHLSLLNASYGYNTRKYNIHKRSYRHWAMNRLRTNVYWYTLSMYYLTEHEAHKALALRPRNPETMWKEYFSNNYGRIHALRNYTEQLAKRCWELGEDSFLNSTREAVDVKLRGLVNNATQRFEVLTGLHNVLSPVWRYWNAMFFAVTTYTTIGYGNITAKTRLGRLAAMVYAVIGIPLMLMILHKLGRSCLNVLDKFWDYCLRAFDFIFCTAYSYRQKNSDQDRITEMPLILAIGVAFGYMFFCAAIFLYFEEDWDYFKSFYFFFCSLTTIGYGDVTPTNSEDMFTIFFFILIGLSLVSMCINVIQLKLEKLFEEMLLMMVEEYSVDPDAGPMRGERLSMLDMWRLWRRRNERLQKEKKENRANLALAKASNAAATAARDAANRAGESLANVFPFMRRRERQVIIEQISHRLRQTDKSTQTDMPWYLAPVFEEPATETSSLGSPPTPTLRSKGNLLATRAEPEAFSALTSLMPSSREDSPVPNSSHESLGIPSLSASNSILSEPIEGGNIGPGGVVFPPNFDPNRRWTFVETGKLPRGAPRGLIVPATLHSSQPQVQQQPSEVQRLIAELDARLRSARAILTPSPTQLATILFCELPGAEPRRRTAVRHGSRLPGGPVQ</sequence>
<dbReference type="GO" id="GO:0005886">
    <property type="term" value="C:plasma membrane"/>
    <property type="evidence" value="ECO:0007669"/>
    <property type="project" value="TreeGrafter"/>
</dbReference>
<dbReference type="GO" id="GO:0015271">
    <property type="term" value="F:outward rectifier potassium channel activity"/>
    <property type="evidence" value="ECO:0007669"/>
    <property type="project" value="TreeGrafter"/>
</dbReference>
<dbReference type="AlphaFoldDB" id="A0AA36FXG9"/>
<evidence type="ECO:0000313" key="12">
    <source>
        <dbReference type="Proteomes" id="UP001177023"/>
    </source>
</evidence>
<evidence type="ECO:0000256" key="8">
    <source>
        <dbReference type="RuleBase" id="RU003857"/>
    </source>
</evidence>
<dbReference type="Pfam" id="PF07885">
    <property type="entry name" value="Ion_trans_2"/>
    <property type="match status" value="2"/>
</dbReference>
<keyword evidence="3 8" id="KW-0812">Transmembrane</keyword>
<evidence type="ECO:0000256" key="1">
    <source>
        <dbReference type="ARBA" id="ARBA00004141"/>
    </source>
</evidence>
<gene>
    <name evidence="11" type="ORF">MSPICULIGERA_LOCUS10050</name>
</gene>
<feature type="domain" description="Potassium channel" evidence="10">
    <location>
        <begin position="372"/>
        <end position="443"/>
    </location>
</feature>
<feature type="non-terminal residue" evidence="11">
    <location>
        <position position="753"/>
    </location>
</feature>
<dbReference type="Proteomes" id="UP001177023">
    <property type="component" value="Unassembled WGS sequence"/>
</dbReference>
<comment type="subcellular location">
    <subcellularLocation>
        <location evidence="1">Membrane</location>
        <topology evidence="1">Multi-pass membrane protein</topology>
    </subcellularLocation>
</comment>
<keyword evidence="4 9" id="KW-1133">Transmembrane helix</keyword>
<feature type="domain" description="Potassium channel" evidence="10">
    <location>
        <begin position="268"/>
        <end position="322"/>
    </location>
</feature>
<evidence type="ECO:0000256" key="7">
    <source>
        <dbReference type="ARBA" id="ARBA00023303"/>
    </source>
</evidence>
<keyword evidence="5 8" id="KW-0406">Ion transport</keyword>
<evidence type="ECO:0000259" key="10">
    <source>
        <dbReference type="Pfam" id="PF07885"/>
    </source>
</evidence>
<accession>A0AA36FXG9</accession>
<dbReference type="PRINTS" id="PR01333">
    <property type="entry name" value="2POREKCHANEL"/>
</dbReference>
<feature type="transmembrane region" description="Helical" evidence="9">
    <location>
        <begin position="300"/>
        <end position="319"/>
    </location>
</feature>
<feature type="transmembrane region" description="Helical" evidence="9">
    <location>
        <begin position="270"/>
        <end position="288"/>
    </location>
</feature>
<keyword evidence="7 8" id="KW-0407">Ion channel</keyword>
<evidence type="ECO:0000256" key="4">
    <source>
        <dbReference type="ARBA" id="ARBA00022989"/>
    </source>
</evidence>
<feature type="transmembrane region" description="Helical" evidence="9">
    <location>
        <begin position="362"/>
        <end position="385"/>
    </location>
</feature>
<dbReference type="GO" id="GO:0030322">
    <property type="term" value="P:stabilization of membrane potential"/>
    <property type="evidence" value="ECO:0007669"/>
    <property type="project" value="TreeGrafter"/>
</dbReference>
<dbReference type="PANTHER" id="PTHR11003">
    <property type="entry name" value="POTASSIUM CHANNEL, SUBFAMILY K"/>
    <property type="match status" value="1"/>
</dbReference>
<keyword evidence="6 9" id="KW-0472">Membrane</keyword>
<evidence type="ECO:0000256" key="9">
    <source>
        <dbReference type="SAM" id="Phobius"/>
    </source>
</evidence>
<comment type="caution">
    <text evidence="11">The sequence shown here is derived from an EMBL/GenBank/DDBJ whole genome shotgun (WGS) entry which is preliminary data.</text>
</comment>
<comment type="similarity">
    <text evidence="8">Belongs to the two pore domain potassium channel (TC 1.A.1.8) family.</text>
</comment>
<name>A0AA36FXG9_9BILA</name>
<reference evidence="11" key="1">
    <citation type="submission" date="2023-06" db="EMBL/GenBank/DDBJ databases">
        <authorList>
            <person name="Delattre M."/>
        </authorList>
    </citation>
    <scope>NUCLEOTIDE SEQUENCE</scope>
    <source>
        <strain evidence="11">AF72</strain>
    </source>
</reference>
<dbReference type="PANTHER" id="PTHR11003:SF347">
    <property type="entry name" value="POTASSIUM CHANNEL DOMAIN-CONTAINING PROTEIN"/>
    <property type="match status" value="1"/>
</dbReference>
<organism evidence="11 12">
    <name type="scientific">Mesorhabditis spiculigera</name>
    <dbReference type="NCBI Taxonomy" id="96644"/>
    <lineage>
        <taxon>Eukaryota</taxon>
        <taxon>Metazoa</taxon>
        <taxon>Ecdysozoa</taxon>
        <taxon>Nematoda</taxon>
        <taxon>Chromadorea</taxon>
        <taxon>Rhabditida</taxon>
        <taxon>Rhabditina</taxon>
        <taxon>Rhabditomorpha</taxon>
        <taxon>Rhabditoidea</taxon>
        <taxon>Rhabditidae</taxon>
        <taxon>Mesorhabditinae</taxon>
        <taxon>Mesorhabditis</taxon>
    </lineage>
</organism>
<proteinExistence type="inferred from homology"/>
<dbReference type="Gene3D" id="1.10.287.70">
    <property type="match status" value="1"/>
</dbReference>
<protein>
    <recommendedName>
        <fullName evidence="10">Potassium channel domain-containing protein</fullName>
    </recommendedName>
</protein>
<keyword evidence="12" id="KW-1185">Reference proteome</keyword>
<evidence type="ECO:0000256" key="2">
    <source>
        <dbReference type="ARBA" id="ARBA00022448"/>
    </source>
</evidence>
<evidence type="ECO:0000256" key="3">
    <source>
        <dbReference type="ARBA" id="ARBA00022692"/>
    </source>
</evidence>
<feature type="transmembrane region" description="Helical" evidence="9">
    <location>
        <begin position="82"/>
        <end position="101"/>
    </location>
</feature>
<keyword evidence="2 8" id="KW-0813">Transport</keyword>
<dbReference type="InterPro" id="IPR013099">
    <property type="entry name" value="K_chnl_dom"/>
</dbReference>
<evidence type="ECO:0000256" key="5">
    <source>
        <dbReference type="ARBA" id="ARBA00023065"/>
    </source>
</evidence>
<dbReference type="FunFam" id="1.10.287.70:FF:000256">
    <property type="entry name" value="TWiK family of potassium channels"/>
    <property type="match status" value="1"/>
</dbReference>
<dbReference type="SUPFAM" id="SSF81324">
    <property type="entry name" value="Voltage-gated potassium channels"/>
    <property type="match status" value="2"/>
</dbReference>
<feature type="transmembrane region" description="Helical" evidence="9">
    <location>
        <begin position="419"/>
        <end position="439"/>
    </location>
</feature>